<feature type="domain" description="FH2" evidence="3">
    <location>
        <begin position="1"/>
        <end position="323"/>
    </location>
</feature>
<dbReference type="Pfam" id="PF02181">
    <property type="entry name" value="FH2"/>
    <property type="match status" value="1"/>
</dbReference>
<dbReference type="OrthoDB" id="26518at2759"/>
<evidence type="ECO:0000256" key="1">
    <source>
        <dbReference type="SAM" id="Coils"/>
    </source>
</evidence>
<feature type="coiled-coil region" evidence="1">
    <location>
        <begin position="252"/>
        <end position="307"/>
    </location>
</feature>
<feature type="compositionally biased region" description="Polar residues" evidence="2">
    <location>
        <begin position="12"/>
        <end position="29"/>
    </location>
</feature>
<reference evidence="4" key="1">
    <citation type="submission" date="2020-11" db="EMBL/GenBank/DDBJ databases">
        <authorList>
            <person name="Tran Van P."/>
        </authorList>
    </citation>
    <scope>NUCLEOTIDE SEQUENCE</scope>
</reference>
<dbReference type="EMBL" id="CAJPEX010015380">
    <property type="protein sequence ID" value="CAG0925627.1"/>
    <property type="molecule type" value="Genomic_DNA"/>
</dbReference>
<dbReference type="PANTHER" id="PTHR46345">
    <property type="entry name" value="INVERTED FORMIN-2"/>
    <property type="match status" value="1"/>
</dbReference>
<dbReference type="AlphaFoldDB" id="A0A7R9C3S2"/>
<evidence type="ECO:0000256" key="2">
    <source>
        <dbReference type="SAM" id="MobiDB-lite"/>
    </source>
</evidence>
<proteinExistence type="predicted"/>
<dbReference type="SMART" id="SM00498">
    <property type="entry name" value="FH2"/>
    <property type="match status" value="1"/>
</dbReference>
<accession>A0A7R9C3S2</accession>
<feature type="region of interest" description="Disordered" evidence="2">
    <location>
        <begin position="11"/>
        <end position="36"/>
    </location>
</feature>
<evidence type="ECO:0000259" key="3">
    <source>
        <dbReference type="PROSITE" id="PS51444"/>
    </source>
</evidence>
<dbReference type="InterPro" id="IPR042201">
    <property type="entry name" value="FH2_Formin_sf"/>
</dbReference>
<dbReference type="SUPFAM" id="SSF101447">
    <property type="entry name" value="Formin homology 2 domain (FH2 domain)"/>
    <property type="match status" value="1"/>
</dbReference>
<dbReference type="EMBL" id="OA897417">
    <property type="protein sequence ID" value="CAD7285475.1"/>
    <property type="molecule type" value="Genomic_DNA"/>
</dbReference>
<evidence type="ECO:0000313" key="4">
    <source>
        <dbReference type="EMBL" id="CAD7285475.1"/>
    </source>
</evidence>
<name>A0A7R9C3S2_9CRUS</name>
<protein>
    <recommendedName>
        <fullName evidence="3">FH2 domain-containing protein</fullName>
    </recommendedName>
</protein>
<keyword evidence="1" id="KW-0175">Coiled coil</keyword>
<evidence type="ECO:0000313" key="5">
    <source>
        <dbReference type="Proteomes" id="UP000678499"/>
    </source>
</evidence>
<sequence>MEKLEKLFTKEQFVSGTESSSRQTGTLAKSSPGRKQGIAAMNSQENSKIELLDSKKSLAVNIFLRQFKVPPSKLLEEISSCDVVHLQTEHFQKLATFLPDSAEIEMLKAFTGQKEILGVAENFLLSISEMPSFRLRLDALKTRCKFEEDWSRLKSQLETVEKACKAVLDAKKLTQFLLLILETGNYMNSGSYAGNAAGFKLSSLPKLTEIKANSGRITLLHYIVSEVQRRDPGLLSFPNDLEVLNEVLKIPLETLESEVEQVIKEIRDLQGGLEESPELKPIFHSWLKKASEKAEELRKTKEAAYVLGKSKMAVYFAVPFETF</sequence>
<dbReference type="Proteomes" id="UP000678499">
    <property type="component" value="Unassembled WGS sequence"/>
</dbReference>
<dbReference type="InterPro" id="IPR015425">
    <property type="entry name" value="FH2_Formin"/>
</dbReference>
<feature type="non-terminal residue" evidence="4">
    <location>
        <position position="1"/>
    </location>
</feature>
<dbReference type="PANTHER" id="PTHR46345:SF8">
    <property type="entry name" value="FORMIN 3, ISOFORM B"/>
    <property type="match status" value="1"/>
</dbReference>
<gene>
    <name evidence="4" type="ORF">NMOB1V02_LOCUS13077</name>
</gene>
<keyword evidence="5" id="KW-1185">Reference proteome</keyword>
<dbReference type="Gene3D" id="1.20.58.2220">
    <property type="entry name" value="Formin, FH2 domain"/>
    <property type="match status" value="1"/>
</dbReference>
<organism evidence="4">
    <name type="scientific">Notodromas monacha</name>
    <dbReference type="NCBI Taxonomy" id="399045"/>
    <lineage>
        <taxon>Eukaryota</taxon>
        <taxon>Metazoa</taxon>
        <taxon>Ecdysozoa</taxon>
        <taxon>Arthropoda</taxon>
        <taxon>Crustacea</taxon>
        <taxon>Oligostraca</taxon>
        <taxon>Ostracoda</taxon>
        <taxon>Podocopa</taxon>
        <taxon>Podocopida</taxon>
        <taxon>Cypridocopina</taxon>
        <taxon>Cypridoidea</taxon>
        <taxon>Cyprididae</taxon>
        <taxon>Notodromas</taxon>
    </lineage>
</organism>
<dbReference type="PROSITE" id="PS51444">
    <property type="entry name" value="FH2"/>
    <property type="match status" value="1"/>
</dbReference>